<dbReference type="OrthoDB" id="9803751at2"/>
<evidence type="ECO:0000313" key="8">
    <source>
        <dbReference type="EMBL" id="EWH09215.1"/>
    </source>
</evidence>
<evidence type="ECO:0000256" key="2">
    <source>
        <dbReference type="ARBA" id="ARBA00022723"/>
    </source>
</evidence>
<dbReference type="eggNOG" id="COG3119">
    <property type="taxonomic scope" value="Bacteria"/>
</dbReference>
<sequence length="482" mass="54635">MNLVRQFMLLATCLISITAVAATKSQQPNIVLLFSDDAGYADFGFHGSKIMKTPNLDKIAQQGVLFTQGYVTDPTCGPSRAGLITGKYQQRFGYEENNVPGYMSKNTGVDGDEMGIPTNEVTMGDYLKRLGYATAFYGKWHVGGADKFHPTKRGFDEFYGFRGGARSFWPYTATNKPPSKLDYMERGFGFYEEHEGYLTDVLADEAIDFIERKHKEQKPFFAFVSYNAVHTPMEATEEDLAQFPELTGNRKIVAAMTLAMDRATGKILDKLEELGIDDNTIVVFTNDNGGPTDKNASDNAPFSGTKSNHLEGGLRVPYLIKWPGKFKAGSKYNYPVMTFDLLPTFYAAGGGNVADLKGIDGKNLIPHVTGENQARPHDILYWKKDVRATIRQGDWKLIRYPDRPAELYYVPNDVKEIRDMAAEQPERVRQMFKTLFEWESTLERPRWLLKRKFENYDIDRMDKYRWEKLDAKSAKSGDVIVK</sequence>
<dbReference type="PANTHER" id="PTHR42693">
    <property type="entry name" value="ARYLSULFATASE FAMILY MEMBER"/>
    <property type="match status" value="1"/>
</dbReference>
<organism evidence="8 9">
    <name type="scientific">Catenovulum agarivorans DS-2</name>
    <dbReference type="NCBI Taxonomy" id="1328313"/>
    <lineage>
        <taxon>Bacteria</taxon>
        <taxon>Pseudomonadati</taxon>
        <taxon>Pseudomonadota</taxon>
        <taxon>Gammaproteobacteria</taxon>
        <taxon>Alteromonadales</taxon>
        <taxon>Alteromonadaceae</taxon>
        <taxon>Catenovulum</taxon>
    </lineage>
</organism>
<evidence type="ECO:0000259" key="7">
    <source>
        <dbReference type="Pfam" id="PF00884"/>
    </source>
</evidence>
<dbReference type="Proteomes" id="UP000019276">
    <property type="component" value="Unassembled WGS sequence"/>
</dbReference>
<dbReference type="AlphaFoldDB" id="W7QV93"/>
<evidence type="ECO:0000256" key="4">
    <source>
        <dbReference type="ARBA" id="ARBA00022837"/>
    </source>
</evidence>
<feature type="compositionally biased region" description="Polar residues" evidence="5">
    <location>
        <begin position="297"/>
        <end position="306"/>
    </location>
</feature>
<proteinExistence type="inferred from homology"/>
<keyword evidence="4" id="KW-0106">Calcium</keyword>
<dbReference type="STRING" id="1328313.DS2_13679"/>
<dbReference type="EMBL" id="ARZY01000027">
    <property type="protein sequence ID" value="EWH09215.1"/>
    <property type="molecule type" value="Genomic_DNA"/>
</dbReference>
<evidence type="ECO:0000256" key="3">
    <source>
        <dbReference type="ARBA" id="ARBA00022801"/>
    </source>
</evidence>
<dbReference type="GO" id="GO:0004065">
    <property type="term" value="F:arylsulfatase activity"/>
    <property type="evidence" value="ECO:0007669"/>
    <property type="project" value="TreeGrafter"/>
</dbReference>
<dbReference type="InterPro" id="IPR017850">
    <property type="entry name" value="Alkaline_phosphatase_core_sf"/>
</dbReference>
<dbReference type="Gene3D" id="3.30.1120.10">
    <property type="match status" value="1"/>
</dbReference>
<protein>
    <submittedName>
        <fullName evidence="8">N-acetylgalactosamine-6-sulfatase</fullName>
    </submittedName>
</protein>
<dbReference type="GO" id="GO:0046872">
    <property type="term" value="F:metal ion binding"/>
    <property type="evidence" value="ECO:0007669"/>
    <property type="project" value="UniProtKB-KW"/>
</dbReference>
<dbReference type="Pfam" id="PF00884">
    <property type="entry name" value="Sulfatase"/>
    <property type="match status" value="1"/>
</dbReference>
<dbReference type="PANTHER" id="PTHR42693:SF53">
    <property type="entry name" value="ENDO-4-O-SULFATASE"/>
    <property type="match status" value="1"/>
</dbReference>
<comment type="similarity">
    <text evidence="1">Belongs to the sulfatase family.</text>
</comment>
<accession>W7QV93</accession>
<dbReference type="PROSITE" id="PS00523">
    <property type="entry name" value="SULFATASE_1"/>
    <property type="match status" value="1"/>
</dbReference>
<dbReference type="Gene3D" id="3.40.720.10">
    <property type="entry name" value="Alkaline Phosphatase, subunit A"/>
    <property type="match status" value="1"/>
</dbReference>
<dbReference type="SUPFAM" id="SSF53649">
    <property type="entry name" value="Alkaline phosphatase-like"/>
    <property type="match status" value="1"/>
</dbReference>
<gene>
    <name evidence="8" type="ORF">DS2_13679</name>
</gene>
<reference evidence="8 9" key="1">
    <citation type="journal article" date="2014" name="Genome Announc.">
        <title>Draft Genome Sequence of the Agar-Degrading Bacterium Catenovulum sp. Strain DS-2, Isolated from Intestines of Haliotis diversicolor.</title>
        <authorList>
            <person name="Shan D."/>
            <person name="Li X."/>
            <person name="Gu Z."/>
            <person name="Wei G."/>
            <person name="Gao Z."/>
            <person name="Shao Z."/>
        </authorList>
    </citation>
    <scope>NUCLEOTIDE SEQUENCE [LARGE SCALE GENOMIC DNA]</scope>
    <source>
        <strain evidence="8 9">DS-2</strain>
    </source>
</reference>
<keyword evidence="2" id="KW-0479">Metal-binding</keyword>
<comment type="caution">
    <text evidence="8">The sequence shown here is derived from an EMBL/GenBank/DDBJ whole genome shotgun (WGS) entry which is preliminary data.</text>
</comment>
<feature type="domain" description="Sulfatase N-terminal" evidence="7">
    <location>
        <begin position="28"/>
        <end position="348"/>
    </location>
</feature>
<dbReference type="PATRIC" id="fig|1328313.3.peg.2791"/>
<evidence type="ECO:0000256" key="6">
    <source>
        <dbReference type="SAM" id="SignalP"/>
    </source>
</evidence>
<name>W7QV93_9ALTE</name>
<dbReference type="InterPro" id="IPR050738">
    <property type="entry name" value="Sulfatase"/>
</dbReference>
<evidence type="ECO:0000313" key="9">
    <source>
        <dbReference type="Proteomes" id="UP000019276"/>
    </source>
</evidence>
<keyword evidence="6" id="KW-0732">Signal</keyword>
<feature type="region of interest" description="Disordered" evidence="5">
    <location>
        <begin position="287"/>
        <end position="306"/>
    </location>
</feature>
<dbReference type="InterPro" id="IPR024607">
    <property type="entry name" value="Sulfatase_CS"/>
</dbReference>
<keyword evidence="3" id="KW-0378">Hydrolase</keyword>
<dbReference type="RefSeq" id="WP_035015384.1">
    <property type="nucleotide sequence ID" value="NZ_ARZY01000027.1"/>
</dbReference>
<dbReference type="InterPro" id="IPR000917">
    <property type="entry name" value="Sulfatase_N"/>
</dbReference>
<feature type="chain" id="PRO_5004901299" evidence="6">
    <location>
        <begin position="22"/>
        <end position="482"/>
    </location>
</feature>
<keyword evidence="9" id="KW-1185">Reference proteome</keyword>
<feature type="signal peptide" evidence="6">
    <location>
        <begin position="1"/>
        <end position="21"/>
    </location>
</feature>
<evidence type="ECO:0000256" key="1">
    <source>
        <dbReference type="ARBA" id="ARBA00008779"/>
    </source>
</evidence>
<evidence type="ECO:0000256" key="5">
    <source>
        <dbReference type="SAM" id="MobiDB-lite"/>
    </source>
</evidence>